<name>A0A8S5TPR9_9CAUD</name>
<accession>A0A8S5TPR9</accession>
<sequence>MAYGTRARNEVRKNYIFKLLPLTQAAKLAGIKNIATARRWKAEALENGDDWDKLKAAASIASGGRDDLIKTMINDYVVFHQSVMDSLKSPDCALTAKDKVDALASLADAFAKTMKSAGMASPELSKLSIATEVIQLLGDFVRDNFPQHAAAFIEILEPFGEELTKHYG</sequence>
<dbReference type="EMBL" id="BK032875">
    <property type="protein sequence ID" value="DAF65137.1"/>
    <property type="molecule type" value="Genomic_DNA"/>
</dbReference>
<organism evidence="1">
    <name type="scientific">Myoviridae sp. ct2AC8</name>
    <dbReference type="NCBI Taxonomy" id="2827655"/>
    <lineage>
        <taxon>Viruses</taxon>
        <taxon>Duplodnaviria</taxon>
        <taxon>Heunggongvirae</taxon>
        <taxon>Uroviricota</taxon>
        <taxon>Caudoviricetes</taxon>
    </lineage>
</organism>
<proteinExistence type="predicted"/>
<reference evidence="1" key="1">
    <citation type="journal article" date="2021" name="Proc. Natl. Acad. Sci. U.S.A.">
        <title>A Catalog of Tens of Thousands of Viruses from Human Metagenomes Reveals Hidden Associations with Chronic Diseases.</title>
        <authorList>
            <person name="Tisza M.J."/>
            <person name="Buck C.B."/>
        </authorList>
    </citation>
    <scope>NUCLEOTIDE SEQUENCE</scope>
    <source>
        <strain evidence="1">Ct2AC8</strain>
    </source>
</reference>
<dbReference type="InterPro" id="IPR014926">
    <property type="entry name" value="Phage_D3112_Orf24"/>
</dbReference>
<dbReference type="Pfam" id="PF08822">
    <property type="entry name" value="DUF1804"/>
    <property type="match status" value="1"/>
</dbReference>
<protein>
    <submittedName>
        <fullName evidence="1">Uncharacterized protein</fullName>
    </submittedName>
</protein>
<evidence type="ECO:0000313" key="1">
    <source>
        <dbReference type="EMBL" id="DAF65137.1"/>
    </source>
</evidence>